<name>W7AVJ1_9LIST</name>
<accession>W7AVJ1</accession>
<reference evidence="1 2" key="1">
    <citation type="journal article" date="2014" name="Int. J. Syst. Evol. Microbiol.">
        <title>Listeria floridensis sp. nov., Listeria aquatica sp. nov., Listeria cornellensis sp. nov., Listeria riparia sp. nov. and Listeria grandensis sp. nov., from agricultural and natural environments.</title>
        <authorList>
            <person name="den Bakker H.C."/>
            <person name="Warchocki S."/>
            <person name="Wright E.M."/>
            <person name="Allred A.F."/>
            <person name="Ahlstrom C."/>
            <person name="Manuel C.S."/>
            <person name="Stasiewicz M.J."/>
            <person name="Burrell A."/>
            <person name="Roof S."/>
            <person name="Strawn L."/>
            <person name="Fortes E.D."/>
            <person name="Nightingale K.K."/>
            <person name="Kephart D."/>
            <person name="Wiedmann M."/>
        </authorList>
    </citation>
    <scope>NUCLEOTIDE SEQUENCE [LARGE SCALE GENOMIC DNA]</scope>
    <source>
        <strain evidence="1 2">FSL S10-1188</strain>
    </source>
</reference>
<protein>
    <submittedName>
        <fullName evidence="1">Uncharacterized protein</fullName>
    </submittedName>
</protein>
<evidence type="ECO:0000313" key="2">
    <source>
        <dbReference type="Proteomes" id="UP000019246"/>
    </source>
</evidence>
<organism evidence="1 2">
    <name type="scientific">Listeria aquatica FSL S10-1188</name>
    <dbReference type="NCBI Taxonomy" id="1265818"/>
    <lineage>
        <taxon>Bacteria</taxon>
        <taxon>Bacillati</taxon>
        <taxon>Bacillota</taxon>
        <taxon>Bacilli</taxon>
        <taxon>Bacillales</taxon>
        <taxon>Listeriaceae</taxon>
        <taxon>Listeria</taxon>
    </lineage>
</organism>
<gene>
    <name evidence="1" type="ORF">MAQA_11746</name>
</gene>
<dbReference type="AlphaFoldDB" id="W7AVJ1"/>
<dbReference type="Proteomes" id="UP000019246">
    <property type="component" value="Unassembled WGS sequence"/>
</dbReference>
<sequence length="41" mass="4758">MKKWEVFETETEAEAKTKIEQLIKDGYSKEDLSVLAKQKKG</sequence>
<dbReference type="PATRIC" id="fig|1265818.5.peg.2360"/>
<comment type="caution">
    <text evidence="1">The sequence shown here is derived from an EMBL/GenBank/DDBJ whole genome shotgun (WGS) entry which is preliminary data.</text>
</comment>
<evidence type="ECO:0000313" key="1">
    <source>
        <dbReference type="EMBL" id="EUJ17682.1"/>
    </source>
</evidence>
<dbReference type="EMBL" id="AOCG01000012">
    <property type="protein sequence ID" value="EUJ17682.1"/>
    <property type="molecule type" value="Genomic_DNA"/>
</dbReference>
<keyword evidence="2" id="KW-1185">Reference proteome</keyword>
<proteinExistence type="predicted"/>